<feature type="domain" description="PiggyBac transposable element-derived protein" evidence="2">
    <location>
        <begin position="64"/>
        <end position="137"/>
    </location>
</feature>
<dbReference type="AlphaFoldDB" id="A0A2J7R029"/>
<name>A0A2J7R029_9NEOP</name>
<sequence length="184" mass="21868">MLCQETNRYYLQHREEYDRSYKVLKWADVTSAETRKIFAIIFLMGHTRRDNLKEHWSTDPFFKSTSGYIGNLEIYYGEGKKLQETIVSVLESYLYQNYHVYQDSYYNNVVTAEYLLLRKVRVCGTIRRKTIKWTKKVALWLINCAILNSFLVYKNLNPDLKLKYKAFLLNVAKAWATDQMVAAE</sequence>
<evidence type="ECO:0000259" key="2">
    <source>
        <dbReference type="Pfam" id="PF13843"/>
    </source>
</evidence>
<gene>
    <name evidence="3" type="ORF">B7P43_G17863</name>
</gene>
<evidence type="ECO:0000313" key="4">
    <source>
        <dbReference type="Proteomes" id="UP000235965"/>
    </source>
</evidence>
<proteinExistence type="predicted"/>
<organism evidence="3 4">
    <name type="scientific">Cryptotermes secundus</name>
    <dbReference type="NCBI Taxonomy" id="105785"/>
    <lineage>
        <taxon>Eukaryota</taxon>
        <taxon>Metazoa</taxon>
        <taxon>Ecdysozoa</taxon>
        <taxon>Arthropoda</taxon>
        <taxon>Hexapoda</taxon>
        <taxon>Insecta</taxon>
        <taxon>Pterygota</taxon>
        <taxon>Neoptera</taxon>
        <taxon>Polyneoptera</taxon>
        <taxon>Dictyoptera</taxon>
        <taxon>Blattodea</taxon>
        <taxon>Blattoidea</taxon>
        <taxon>Termitoidae</taxon>
        <taxon>Kalotermitidae</taxon>
        <taxon>Cryptotermitinae</taxon>
        <taxon>Cryptotermes</taxon>
    </lineage>
</organism>
<dbReference type="InParanoid" id="A0A2J7R029"/>
<feature type="transmembrane region" description="Helical" evidence="1">
    <location>
        <begin position="137"/>
        <end position="153"/>
    </location>
</feature>
<reference evidence="3 4" key="1">
    <citation type="submission" date="2017-12" db="EMBL/GenBank/DDBJ databases">
        <title>Hemimetabolous genomes reveal molecular basis of termite eusociality.</title>
        <authorList>
            <person name="Harrison M.C."/>
            <person name="Jongepier E."/>
            <person name="Robertson H.M."/>
            <person name="Arning N."/>
            <person name="Bitard-Feildel T."/>
            <person name="Chao H."/>
            <person name="Childers C.P."/>
            <person name="Dinh H."/>
            <person name="Doddapaneni H."/>
            <person name="Dugan S."/>
            <person name="Gowin J."/>
            <person name="Greiner C."/>
            <person name="Han Y."/>
            <person name="Hu H."/>
            <person name="Hughes D.S.T."/>
            <person name="Huylmans A.-K."/>
            <person name="Kemena C."/>
            <person name="Kremer L.P.M."/>
            <person name="Lee S.L."/>
            <person name="Lopez-Ezquerra A."/>
            <person name="Mallet L."/>
            <person name="Monroy-Kuhn J.M."/>
            <person name="Moser A."/>
            <person name="Murali S.C."/>
            <person name="Muzny D.M."/>
            <person name="Otani S."/>
            <person name="Piulachs M.-D."/>
            <person name="Poelchau M."/>
            <person name="Qu J."/>
            <person name="Schaub F."/>
            <person name="Wada-Katsumata A."/>
            <person name="Worley K.C."/>
            <person name="Xie Q."/>
            <person name="Ylla G."/>
            <person name="Poulsen M."/>
            <person name="Gibbs R.A."/>
            <person name="Schal C."/>
            <person name="Richards S."/>
            <person name="Belles X."/>
            <person name="Korb J."/>
            <person name="Bornberg-Bauer E."/>
        </authorList>
    </citation>
    <scope>NUCLEOTIDE SEQUENCE [LARGE SCALE GENOMIC DNA]</scope>
    <source>
        <tissue evidence="3">Whole body</tissue>
    </source>
</reference>
<keyword evidence="1" id="KW-0472">Membrane</keyword>
<evidence type="ECO:0000256" key="1">
    <source>
        <dbReference type="SAM" id="Phobius"/>
    </source>
</evidence>
<evidence type="ECO:0000313" key="3">
    <source>
        <dbReference type="EMBL" id="PNF34174.1"/>
    </source>
</evidence>
<accession>A0A2J7R029</accession>
<dbReference type="PANTHER" id="PTHR46599:SF3">
    <property type="entry name" value="PIGGYBAC TRANSPOSABLE ELEMENT-DERIVED PROTEIN 4"/>
    <property type="match status" value="1"/>
</dbReference>
<keyword evidence="1" id="KW-1133">Transmembrane helix</keyword>
<dbReference type="Proteomes" id="UP000235965">
    <property type="component" value="Unassembled WGS sequence"/>
</dbReference>
<dbReference type="PANTHER" id="PTHR46599">
    <property type="entry name" value="PIGGYBAC TRANSPOSABLE ELEMENT-DERIVED PROTEIN 4"/>
    <property type="match status" value="1"/>
</dbReference>
<dbReference type="EMBL" id="NEVH01008332">
    <property type="protein sequence ID" value="PNF34174.1"/>
    <property type="molecule type" value="Genomic_DNA"/>
</dbReference>
<protein>
    <recommendedName>
        <fullName evidence="2">PiggyBac transposable element-derived protein domain-containing protein</fullName>
    </recommendedName>
</protein>
<keyword evidence="4" id="KW-1185">Reference proteome</keyword>
<keyword evidence="1" id="KW-0812">Transmembrane</keyword>
<dbReference type="InterPro" id="IPR029526">
    <property type="entry name" value="PGBD"/>
</dbReference>
<comment type="caution">
    <text evidence="3">The sequence shown here is derived from an EMBL/GenBank/DDBJ whole genome shotgun (WGS) entry which is preliminary data.</text>
</comment>
<dbReference type="Pfam" id="PF13843">
    <property type="entry name" value="DDE_Tnp_1_7"/>
    <property type="match status" value="1"/>
</dbReference>